<name>A0ABW7TYW4_9ACTN</name>
<gene>
    <name evidence="2" type="ORF">ACH407_03210</name>
</gene>
<dbReference type="RefSeq" id="WP_398706948.1">
    <property type="nucleotide sequence ID" value="NZ_JBIRUI010000001.1"/>
</dbReference>
<sequence>MRTDSALHLKTERGAGIESGRTPDELRERCPGIDHARPVGGQ</sequence>
<comment type="caution">
    <text evidence="2">The sequence shown here is derived from an EMBL/GenBank/DDBJ whole genome shotgun (WGS) entry which is preliminary data.</text>
</comment>
<evidence type="ECO:0000256" key="1">
    <source>
        <dbReference type="SAM" id="MobiDB-lite"/>
    </source>
</evidence>
<protein>
    <submittedName>
        <fullName evidence="2">Uncharacterized protein</fullName>
    </submittedName>
</protein>
<evidence type="ECO:0000313" key="2">
    <source>
        <dbReference type="EMBL" id="MFI1712582.1"/>
    </source>
</evidence>
<dbReference type="EMBL" id="JBIRUI010000001">
    <property type="protein sequence ID" value="MFI1712582.1"/>
    <property type="molecule type" value="Genomic_DNA"/>
</dbReference>
<accession>A0ABW7TYW4</accession>
<organism evidence="2 3">
    <name type="scientific">Streptomyces litmocidini</name>
    <dbReference type="NCBI Taxonomy" id="67318"/>
    <lineage>
        <taxon>Bacteria</taxon>
        <taxon>Bacillati</taxon>
        <taxon>Actinomycetota</taxon>
        <taxon>Actinomycetes</taxon>
        <taxon>Kitasatosporales</taxon>
        <taxon>Streptomycetaceae</taxon>
        <taxon>Streptomyces</taxon>
    </lineage>
</organism>
<evidence type="ECO:0000313" key="3">
    <source>
        <dbReference type="Proteomes" id="UP001611339"/>
    </source>
</evidence>
<dbReference type="Proteomes" id="UP001611339">
    <property type="component" value="Unassembled WGS sequence"/>
</dbReference>
<feature type="region of interest" description="Disordered" evidence="1">
    <location>
        <begin position="1"/>
        <end position="42"/>
    </location>
</feature>
<reference evidence="2 3" key="1">
    <citation type="submission" date="2024-10" db="EMBL/GenBank/DDBJ databases">
        <title>The Natural Products Discovery Center: Release of the First 8490 Sequenced Strains for Exploring Actinobacteria Biosynthetic Diversity.</title>
        <authorList>
            <person name="Kalkreuter E."/>
            <person name="Kautsar S.A."/>
            <person name="Yang D."/>
            <person name="Bader C.D."/>
            <person name="Teijaro C.N."/>
            <person name="Fluegel L."/>
            <person name="Davis C.M."/>
            <person name="Simpson J.R."/>
            <person name="Lauterbach L."/>
            <person name="Steele A.D."/>
            <person name="Gui C."/>
            <person name="Meng S."/>
            <person name="Li G."/>
            <person name="Viehrig K."/>
            <person name="Ye F."/>
            <person name="Su P."/>
            <person name="Kiefer A.F."/>
            <person name="Nichols A."/>
            <person name="Cepeda A.J."/>
            <person name="Yan W."/>
            <person name="Fan B."/>
            <person name="Jiang Y."/>
            <person name="Adhikari A."/>
            <person name="Zheng C.-J."/>
            <person name="Schuster L."/>
            <person name="Cowan T.M."/>
            <person name="Smanski M.J."/>
            <person name="Chevrette M.G."/>
            <person name="De Carvalho L.P.S."/>
            <person name="Shen B."/>
        </authorList>
    </citation>
    <scope>NUCLEOTIDE SEQUENCE [LARGE SCALE GENOMIC DNA]</scope>
    <source>
        <strain evidence="2 3">NPDC020602</strain>
    </source>
</reference>
<proteinExistence type="predicted"/>
<keyword evidence="3" id="KW-1185">Reference proteome</keyword>